<dbReference type="EMBL" id="JABXBU010002227">
    <property type="protein sequence ID" value="KAF8774864.1"/>
    <property type="molecule type" value="Genomic_DNA"/>
</dbReference>
<dbReference type="AlphaFoldDB" id="A0A8T0EN61"/>
<evidence type="ECO:0000313" key="1">
    <source>
        <dbReference type="EMBL" id="KAF8774864.1"/>
    </source>
</evidence>
<protein>
    <submittedName>
        <fullName evidence="1">Uncharacterized protein</fullName>
    </submittedName>
</protein>
<organism evidence="1 2">
    <name type="scientific">Argiope bruennichi</name>
    <name type="common">Wasp spider</name>
    <name type="synonym">Aranea bruennichi</name>
    <dbReference type="NCBI Taxonomy" id="94029"/>
    <lineage>
        <taxon>Eukaryota</taxon>
        <taxon>Metazoa</taxon>
        <taxon>Ecdysozoa</taxon>
        <taxon>Arthropoda</taxon>
        <taxon>Chelicerata</taxon>
        <taxon>Arachnida</taxon>
        <taxon>Araneae</taxon>
        <taxon>Araneomorphae</taxon>
        <taxon>Entelegynae</taxon>
        <taxon>Araneoidea</taxon>
        <taxon>Araneidae</taxon>
        <taxon>Argiope</taxon>
    </lineage>
</organism>
<accession>A0A8T0EN61</accession>
<sequence>MEPAPYISEAERTRRILIERYMRLKHDYFYDGGCEKYPWLDDSAKNRYNTDVNVNNWMEERHDVNYMRQKSQALNDEWRRAFPVTNRNSICRC</sequence>
<keyword evidence="2" id="KW-1185">Reference proteome</keyword>
<proteinExistence type="predicted"/>
<name>A0A8T0EN61_ARGBR</name>
<reference evidence="1" key="1">
    <citation type="journal article" date="2020" name="bioRxiv">
        <title>Chromosome-level reference genome of the European wasp spider Argiope bruennichi: a resource for studies on range expansion and evolutionary adaptation.</title>
        <authorList>
            <person name="Sheffer M.M."/>
            <person name="Hoppe A."/>
            <person name="Krehenwinkel H."/>
            <person name="Uhl G."/>
            <person name="Kuss A.W."/>
            <person name="Jensen L."/>
            <person name="Jensen C."/>
            <person name="Gillespie R.G."/>
            <person name="Hoff K.J."/>
            <person name="Prost S."/>
        </authorList>
    </citation>
    <scope>NUCLEOTIDE SEQUENCE</scope>
</reference>
<dbReference type="Proteomes" id="UP000807504">
    <property type="component" value="Unassembled WGS sequence"/>
</dbReference>
<reference evidence="1" key="2">
    <citation type="submission" date="2020-06" db="EMBL/GenBank/DDBJ databases">
        <authorList>
            <person name="Sheffer M."/>
        </authorList>
    </citation>
    <scope>NUCLEOTIDE SEQUENCE</scope>
</reference>
<comment type="caution">
    <text evidence="1">The sequence shown here is derived from an EMBL/GenBank/DDBJ whole genome shotgun (WGS) entry which is preliminary data.</text>
</comment>
<evidence type="ECO:0000313" key="2">
    <source>
        <dbReference type="Proteomes" id="UP000807504"/>
    </source>
</evidence>
<gene>
    <name evidence="1" type="ORF">HNY73_017371</name>
</gene>